<dbReference type="EC" id="3.1.2.4" evidence="2"/>
<evidence type="ECO:0000256" key="2">
    <source>
        <dbReference type="ARBA" id="ARBA00011915"/>
    </source>
</evidence>
<reference evidence="5 6" key="1">
    <citation type="submission" date="2020-11" db="EMBL/GenBank/DDBJ databases">
        <title>Kefir isolates.</title>
        <authorList>
            <person name="Marcisauskas S."/>
            <person name="Kim Y."/>
            <person name="Blasche S."/>
        </authorList>
    </citation>
    <scope>NUCLEOTIDE SEQUENCE [LARGE SCALE GENOMIC DNA]</scope>
    <source>
        <strain evidence="5 6">KR</strain>
    </source>
</reference>
<comment type="caution">
    <text evidence="5">The sequence shown here is derived from an EMBL/GenBank/DDBJ whole genome shotgun (WGS) entry which is preliminary data.</text>
</comment>
<evidence type="ECO:0000259" key="4">
    <source>
        <dbReference type="Pfam" id="PF16113"/>
    </source>
</evidence>
<keyword evidence="3" id="KW-0378">Hydrolase</keyword>
<proteinExistence type="predicted"/>
<dbReference type="Proteomes" id="UP000777482">
    <property type="component" value="Unassembled WGS sequence"/>
</dbReference>
<evidence type="ECO:0000313" key="5">
    <source>
        <dbReference type="EMBL" id="KAG0665805.1"/>
    </source>
</evidence>
<dbReference type="NCBIfam" id="NF004127">
    <property type="entry name" value="PRK05617.1"/>
    <property type="match status" value="1"/>
</dbReference>
<evidence type="ECO:0000313" key="6">
    <source>
        <dbReference type="Proteomes" id="UP000777482"/>
    </source>
</evidence>
<dbReference type="GO" id="GO:0005739">
    <property type="term" value="C:mitochondrion"/>
    <property type="evidence" value="ECO:0007669"/>
    <property type="project" value="TreeGrafter"/>
</dbReference>
<gene>
    <name evidence="5" type="ORF">C6P46_005899</name>
</gene>
<dbReference type="SUPFAM" id="SSF52096">
    <property type="entry name" value="ClpP/crotonase"/>
    <property type="match status" value="1"/>
</dbReference>
<dbReference type="Gene3D" id="3.90.226.10">
    <property type="entry name" value="2-enoyl-CoA Hydratase, Chain A, domain 1"/>
    <property type="match status" value="1"/>
</dbReference>
<comment type="catalytic activity">
    <reaction evidence="1">
        <text>3-hydroxy-2-methylpropanoyl-CoA + H2O = 3-hydroxy-2-methylpropanoate + CoA + H(+)</text>
        <dbReference type="Rhea" id="RHEA:20888"/>
        <dbReference type="ChEBI" id="CHEBI:11805"/>
        <dbReference type="ChEBI" id="CHEBI:15377"/>
        <dbReference type="ChEBI" id="CHEBI:15378"/>
        <dbReference type="ChEBI" id="CHEBI:57287"/>
        <dbReference type="ChEBI" id="CHEBI:57340"/>
        <dbReference type="EC" id="3.1.2.4"/>
    </reaction>
</comment>
<accession>A0A9P7B983</accession>
<dbReference type="InterPro" id="IPR045004">
    <property type="entry name" value="ECH_dom"/>
</dbReference>
<dbReference type="EMBL" id="PUHQ01000007">
    <property type="protein sequence ID" value="KAG0665805.1"/>
    <property type="molecule type" value="Genomic_DNA"/>
</dbReference>
<dbReference type="PANTHER" id="PTHR43176">
    <property type="entry name" value="3-HYDROXYISOBUTYRYL-COA HYDROLASE-RELATED"/>
    <property type="match status" value="1"/>
</dbReference>
<sequence length="522" mass="56752">MPASSAASAASLRTAMLANHLSSSTAQPASAVKAPTSASSDANPPVVTFEAVHALRRITLNRPKALNSLNDEMVDLIQPQLENFEASDLANVILIKGNGKHFCAGGDVVSITKGLNDPKTWRNGIDFFAKEYRMNQLLATTPKPVVAFMTGVTFGGGVGITGHGAFRVATETTQIAMPETKIGLFPDVGANFLLGRLDGQLGLYLGLTSFPLKGAATYFAGFASHYVPSERLAALEARLAELDVSATHETVNAAINEFAADADELRRGLADYPLVGPVRRAIDAIFARPTAEAILADLAALEQGSYDMSKIVLPQDGDVDMSAVQKWAKETREAISLRSPTSVKLSLKAIREGRKLTIDEVLRMDARLAAACCNPEIHPDFLTGVTDLLIRKIKPEDQRPAWKPATLEEVSDKHIQQTFFAHPPPFKNPPVPQLDFSRKNRPGAYAAYKNSPHAKWTLPSEREIEKIVKGEDGGSDGYAVTKQEVIDRLLQRWNGKVGVKEKVEEVLRRKTIVADEQTLQWL</sequence>
<dbReference type="InterPro" id="IPR029045">
    <property type="entry name" value="ClpP/crotonase-like_dom_sf"/>
</dbReference>
<dbReference type="InterPro" id="IPR032259">
    <property type="entry name" value="HIBYL-CoA-H"/>
</dbReference>
<dbReference type="Pfam" id="PF16113">
    <property type="entry name" value="ECH_2"/>
    <property type="match status" value="1"/>
</dbReference>
<name>A0A9P7B983_RHOMI</name>
<dbReference type="OrthoDB" id="1737613at2759"/>
<feature type="domain" description="Enoyl-CoA hydratase/isomerase" evidence="4">
    <location>
        <begin position="56"/>
        <end position="419"/>
    </location>
</feature>
<keyword evidence="6" id="KW-1185">Reference proteome</keyword>
<dbReference type="CDD" id="cd06558">
    <property type="entry name" value="crotonase-like"/>
    <property type="match status" value="1"/>
</dbReference>
<dbReference type="PANTHER" id="PTHR43176:SF3">
    <property type="entry name" value="3-HYDROXYISOBUTYRYL-COA HYDROLASE, MITOCHONDRIAL"/>
    <property type="match status" value="1"/>
</dbReference>
<evidence type="ECO:0000256" key="1">
    <source>
        <dbReference type="ARBA" id="ARBA00001709"/>
    </source>
</evidence>
<organism evidence="5 6">
    <name type="scientific">Rhodotorula mucilaginosa</name>
    <name type="common">Yeast</name>
    <name type="synonym">Rhodotorula rubra</name>
    <dbReference type="NCBI Taxonomy" id="5537"/>
    <lineage>
        <taxon>Eukaryota</taxon>
        <taxon>Fungi</taxon>
        <taxon>Dikarya</taxon>
        <taxon>Basidiomycota</taxon>
        <taxon>Pucciniomycotina</taxon>
        <taxon>Microbotryomycetes</taxon>
        <taxon>Sporidiobolales</taxon>
        <taxon>Sporidiobolaceae</taxon>
        <taxon>Rhodotorula</taxon>
    </lineage>
</organism>
<dbReference type="GO" id="GO:0003860">
    <property type="term" value="F:3-hydroxyisobutyryl-CoA hydrolase activity"/>
    <property type="evidence" value="ECO:0007669"/>
    <property type="project" value="UniProtKB-EC"/>
</dbReference>
<protein>
    <recommendedName>
        <fullName evidence="2">3-hydroxyisobutyryl-CoA hydrolase</fullName>
        <ecNumber evidence="2">3.1.2.4</ecNumber>
    </recommendedName>
</protein>
<dbReference type="GO" id="GO:0006574">
    <property type="term" value="P:L-valine catabolic process"/>
    <property type="evidence" value="ECO:0007669"/>
    <property type="project" value="TreeGrafter"/>
</dbReference>
<evidence type="ECO:0000256" key="3">
    <source>
        <dbReference type="ARBA" id="ARBA00022801"/>
    </source>
</evidence>
<dbReference type="AlphaFoldDB" id="A0A9P7B983"/>